<dbReference type="AlphaFoldDB" id="A0A0D2LNS1"/>
<keyword evidence="1" id="KW-0472">Membrane</keyword>
<proteinExistence type="predicted"/>
<name>A0A0D2LNS1_HYPSF</name>
<evidence type="ECO:0000256" key="1">
    <source>
        <dbReference type="SAM" id="Phobius"/>
    </source>
</evidence>
<keyword evidence="1" id="KW-1133">Transmembrane helix</keyword>
<reference evidence="3" key="1">
    <citation type="submission" date="2014-04" db="EMBL/GenBank/DDBJ databases">
        <title>Evolutionary Origins and Diversification of the Mycorrhizal Mutualists.</title>
        <authorList>
            <consortium name="DOE Joint Genome Institute"/>
            <consortium name="Mycorrhizal Genomics Consortium"/>
            <person name="Kohler A."/>
            <person name="Kuo A."/>
            <person name="Nagy L.G."/>
            <person name="Floudas D."/>
            <person name="Copeland A."/>
            <person name="Barry K.W."/>
            <person name="Cichocki N."/>
            <person name="Veneault-Fourrey C."/>
            <person name="LaButti K."/>
            <person name="Lindquist E.A."/>
            <person name="Lipzen A."/>
            <person name="Lundell T."/>
            <person name="Morin E."/>
            <person name="Murat C."/>
            <person name="Riley R."/>
            <person name="Ohm R."/>
            <person name="Sun H."/>
            <person name="Tunlid A."/>
            <person name="Henrissat B."/>
            <person name="Grigoriev I.V."/>
            <person name="Hibbett D.S."/>
            <person name="Martin F."/>
        </authorList>
    </citation>
    <scope>NUCLEOTIDE SEQUENCE [LARGE SCALE GENOMIC DNA]</scope>
    <source>
        <strain evidence="3">FD-334 SS-4</strain>
    </source>
</reference>
<organism evidence="2 3">
    <name type="scientific">Hypholoma sublateritium (strain FD-334 SS-4)</name>
    <dbReference type="NCBI Taxonomy" id="945553"/>
    <lineage>
        <taxon>Eukaryota</taxon>
        <taxon>Fungi</taxon>
        <taxon>Dikarya</taxon>
        <taxon>Basidiomycota</taxon>
        <taxon>Agaricomycotina</taxon>
        <taxon>Agaricomycetes</taxon>
        <taxon>Agaricomycetidae</taxon>
        <taxon>Agaricales</taxon>
        <taxon>Agaricineae</taxon>
        <taxon>Strophariaceae</taxon>
        <taxon>Hypholoma</taxon>
    </lineage>
</organism>
<feature type="transmembrane region" description="Helical" evidence="1">
    <location>
        <begin position="33"/>
        <end position="56"/>
    </location>
</feature>
<accession>A0A0D2LNS1</accession>
<evidence type="ECO:0000313" key="3">
    <source>
        <dbReference type="Proteomes" id="UP000054270"/>
    </source>
</evidence>
<sequence length="63" mass="6940">MANATRVPIRALWTCARTPPALRLDGPRHRRSYIYAPFSTAPLLATGASAAIFYLLENDGRLP</sequence>
<gene>
    <name evidence="2" type="ORF">HYPSUDRAFT_60541</name>
</gene>
<keyword evidence="3" id="KW-1185">Reference proteome</keyword>
<protein>
    <submittedName>
        <fullName evidence="2">Uncharacterized protein</fullName>
    </submittedName>
</protein>
<keyword evidence="1" id="KW-0812">Transmembrane</keyword>
<dbReference type="EMBL" id="KN817518">
    <property type="protein sequence ID" value="KJA29682.1"/>
    <property type="molecule type" value="Genomic_DNA"/>
</dbReference>
<evidence type="ECO:0000313" key="2">
    <source>
        <dbReference type="EMBL" id="KJA29682.1"/>
    </source>
</evidence>
<dbReference type="Proteomes" id="UP000054270">
    <property type="component" value="Unassembled WGS sequence"/>
</dbReference>